<dbReference type="Proteomes" id="UP001162480">
    <property type="component" value="Chromosome 21"/>
</dbReference>
<proteinExistence type="predicted"/>
<accession>A0AA36BQE7</accession>
<protein>
    <submittedName>
        <fullName evidence="1">Uncharacterized protein</fullName>
    </submittedName>
</protein>
<keyword evidence="2" id="KW-1185">Reference proteome</keyword>
<dbReference type="EMBL" id="OX597834">
    <property type="protein sequence ID" value="CAI9738670.1"/>
    <property type="molecule type" value="Genomic_DNA"/>
</dbReference>
<sequence length="133" mass="13547">MMWKFWFGSSGCFHTHCCDDKSFLNCGGAASVGSDIGGAILDASSNGSPSVVDSGIYRDDGCLASIFTRDGVDGGGCGDGVGSSDYGVGVVCSAAVLVVFGGVGNGGVVSISRSYFQLHRNITKTSRNLLKTS</sequence>
<reference evidence="1" key="1">
    <citation type="submission" date="2023-08" db="EMBL/GenBank/DDBJ databases">
        <authorList>
            <person name="Alioto T."/>
            <person name="Alioto T."/>
            <person name="Gomez Garrido J."/>
        </authorList>
    </citation>
    <scope>NUCLEOTIDE SEQUENCE</scope>
</reference>
<evidence type="ECO:0000313" key="2">
    <source>
        <dbReference type="Proteomes" id="UP001162480"/>
    </source>
</evidence>
<gene>
    <name evidence="1" type="ORF">OCTVUL_1B021992</name>
</gene>
<dbReference type="AlphaFoldDB" id="A0AA36BQE7"/>
<evidence type="ECO:0000313" key="1">
    <source>
        <dbReference type="EMBL" id="CAI9738670.1"/>
    </source>
</evidence>
<name>A0AA36BQE7_OCTVU</name>
<organism evidence="1 2">
    <name type="scientific">Octopus vulgaris</name>
    <name type="common">Common octopus</name>
    <dbReference type="NCBI Taxonomy" id="6645"/>
    <lineage>
        <taxon>Eukaryota</taxon>
        <taxon>Metazoa</taxon>
        <taxon>Spiralia</taxon>
        <taxon>Lophotrochozoa</taxon>
        <taxon>Mollusca</taxon>
        <taxon>Cephalopoda</taxon>
        <taxon>Coleoidea</taxon>
        <taxon>Octopodiformes</taxon>
        <taxon>Octopoda</taxon>
        <taxon>Incirrata</taxon>
        <taxon>Octopodidae</taxon>
        <taxon>Octopus</taxon>
    </lineage>
</organism>